<dbReference type="Proteomes" id="UP001595974">
    <property type="component" value="Unassembled WGS sequence"/>
</dbReference>
<evidence type="ECO:0000313" key="1">
    <source>
        <dbReference type="EMBL" id="MFC5768071.1"/>
    </source>
</evidence>
<name>A0ABW1ALW1_9RHOO</name>
<dbReference type="RefSeq" id="WP_157748582.1">
    <property type="nucleotide sequence ID" value="NZ_JBHSOG010000007.1"/>
</dbReference>
<accession>A0ABW1ALW1</accession>
<evidence type="ECO:0000313" key="2">
    <source>
        <dbReference type="Proteomes" id="UP001595974"/>
    </source>
</evidence>
<reference evidence="2" key="1">
    <citation type="journal article" date="2019" name="Int. J. Syst. Evol. Microbiol.">
        <title>The Global Catalogue of Microorganisms (GCM) 10K type strain sequencing project: providing services to taxonomists for standard genome sequencing and annotation.</title>
        <authorList>
            <consortium name="The Broad Institute Genomics Platform"/>
            <consortium name="The Broad Institute Genome Sequencing Center for Infectious Disease"/>
            <person name="Wu L."/>
            <person name="Ma J."/>
        </authorList>
    </citation>
    <scope>NUCLEOTIDE SEQUENCE [LARGE SCALE GENOMIC DNA]</scope>
    <source>
        <strain evidence="2">SHR3</strain>
    </source>
</reference>
<keyword evidence="2" id="KW-1185">Reference proteome</keyword>
<comment type="caution">
    <text evidence="1">The sequence shown here is derived from an EMBL/GenBank/DDBJ whole genome shotgun (WGS) entry which is preliminary data.</text>
</comment>
<proteinExistence type="predicted"/>
<dbReference type="EMBL" id="JBHSOG010000007">
    <property type="protein sequence ID" value="MFC5768071.1"/>
    <property type="molecule type" value="Genomic_DNA"/>
</dbReference>
<sequence>MKHPKAPANDTLCPMPSDSAPLFAYSGSTGTHMRLMTLAMPVMANLYQQFASPSLEVQLANRDGEILRIVGAAAQRRAMADGTLPVLSIAVPIHGTDGCLLIAADHAATSRENSDHIRALLQTTVEMIEHRLVESDERGFLRLHFHARQALLGGPLEALAVFDQDSRFVAINRTAATLLAVGGDLARLRCNDCFDVQWLNLVGYASLRLIEPFPLRTCDGERFFARTTLRQGIV</sequence>
<protein>
    <submittedName>
        <fullName evidence="1">Fis family transcriptional regulator</fullName>
    </submittedName>
</protein>
<gene>
    <name evidence="1" type="ORF">ACFPTN_01660</name>
</gene>
<organism evidence="1 2">
    <name type="scientific">Thauera sinica</name>
    <dbReference type="NCBI Taxonomy" id="2665146"/>
    <lineage>
        <taxon>Bacteria</taxon>
        <taxon>Pseudomonadati</taxon>
        <taxon>Pseudomonadota</taxon>
        <taxon>Betaproteobacteria</taxon>
        <taxon>Rhodocyclales</taxon>
        <taxon>Zoogloeaceae</taxon>
        <taxon>Thauera</taxon>
    </lineage>
</organism>